<name>A0A1G9N6Q3_9PROT</name>
<protein>
    <submittedName>
        <fullName evidence="3">Predicted amidohydrolase</fullName>
    </submittedName>
</protein>
<dbReference type="InterPro" id="IPR045254">
    <property type="entry name" value="Nit1/2_C-N_Hydrolase"/>
</dbReference>
<dbReference type="CDD" id="cd07572">
    <property type="entry name" value="nit"/>
    <property type="match status" value="1"/>
</dbReference>
<accession>A0A1G9N6Q3</accession>
<evidence type="ECO:0000313" key="4">
    <source>
        <dbReference type="Proteomes" id="UP000199759"/>
    </source>
</evidence>
<proteinExistence type="predicted"/>
<dbReference type="Pfam" id="PF00795">
    <property type="entry name" value="CN_hydrolase"/>
    <property type="match status" value="1"/>
</dbReference>
<dbReference type="Proteomes" id="UP000199759">
    <property type="component" value="Unassembled WGS sequence"/>
</dbReference>
<dbReference type="InterPro" id="IPR003010">
    <property type="entry name" value="C-N_Hydrolase"/>
</dbReference>
<gene>
    <name evidence="3" type="ORF">SAMN04488568_102221</name>
</gene>
<dbReference type="OrthoDB" id="9811121at2"/>
<dbReference type="PANTHER" id="PTHR23088:SF27">
    <property type="entry name" value="DEAMINATED GLUTATHIONE AMIDASE"/>
    <property type="match status" value="1"/>
</dbReference>
<keyword evidence="1 3" id="KW-0378">Hydrolase</keyword>
<dbReference type="SUPFAM" id="SSF56317">
    <property type="entry name" value="Carbon-nitrogen hydrolase"/>
    <property type="match status" value="1"/>
</dbReference>
<dbReference type="InterPro" id="IPR036526">
    <property type="entry name" value="C-N_Hydrolase_sf"/>
</dbReference>
<sequence length="280" mass="30226">MSVIATALIQMRSGIDPAANLAMACDLIRQAAAQGATLIATPETTHLVQKDADQAFAVMRTPQDDPAIPAFAALAKELGITLLIGSLAVKLGDRRAANRSFLFAPDGQLLASYDKAHMFDVGLGQGETYRESANYRAGDRLVLADIGPARLGLSICYDVRFAYLYRRLAQAGAQILAVPAAFTRPTGRAHWEVLLRARAIETGSWVIAPAQAGLHVDGRRTWGHSMIVDPWGAVTAMLDHDEPGILLAELKMDRVADARSRIPALLHDRELGGPDEMILR</sequence>
<dbReference type="Gene3D" id="3.60.110.10">
    <property type="entry name" value="Carbon-nitrogen hydrolase"/>
    <property type="match status" value="1"/>
</dbReference>
<dbReference type="EMBL" id="FNHG01000002">
    <property type="protein sequence ID" value="SDL81515.1"/>
    <property type="molecule type" value="Genomic_DNA"/>
</dbReference>
<feature type="domain" description="CN hydrolase" evidence="2">
    <location>
        <begin position="4"/>
        <end position="252"/>
    </location>
</feature>
<dbReference type="RefSeq" id="WP_091766446.1">
    <property type="nucleotide sequence ID" value="NZ_FNHG01000002.1"/>
</dbReference>
<organism evidence="3 4">
    <name type="scientific">Maricaulis salignorans</name>
    <dbReference type="NCBI Taxonomy" id="144026"/>
    <lineage>
        <taxon>Bacteria</taxon>
        <taxon>Pseudomonadati</taxon>
        <taxon>Pseudomonadota</taxon>
        <taxon>Alphaproteobacteria</taxon>
        <taxon>Maricaulales</taxon>
        <taxon>Maricaulaceae</taxon>
        <taxon>Maricaulis</taxon>
    </lineage>
</organism>
<evidence type="ECO:0000256" key="1">
    <source>
        <dbReference type="ARBA" id="ARBA00022801"/>
    </source>
</evidence>
<dbReference type="AlphaFoldDB" id="A0A1G9N6Q3"/>
<dbReference type="PROSITE" id="PS50263">
    <property type="entry name" value="CN_HYDROLASE"/>
    <property type="match status" value="1"/>
</dbReference>
<keyword evidence="4" id="KW-1185">Reference proteome</keyword>
<evidence type="ECO:0000313" key="3">
    <source>
        <dbReference type="EMBL" id="SDL81515.1"/>
    </source>
</evidence>
<dbReference type="STRING" id="144026.SAMN04488568_102221"/>
<dbReference type="PANTHER" id="PTHR23088">
    <property type="entry name" value="NITRILASE-RELATED"/>
    <property type="match status" value="1"/>
</dbReference>
<dbReference type="GO" id="GO:0016811">
    <property type="term" value="F:hydrolase activity, acting on carbon-nitrogen (but not peptide) bonds, in linear amides"/>
    <property type="evidence" value="ECO:0007669"/>
    <property type="project" value="InterPro"/>
</dbReference>
<reference evidence="3 4" key="1">
    <citation type="submission" date="2016-10" db="EMBL/GenBank/DDBJ databases">
        <authorList>
            <person name="de Groot N.N."/>
        </authorList>
    </citation>
    <scope>NUCLEOTIDE SEQUENCE [LARGE SCALE GENOMIC DNA]</scope>
    <source>
        <strain evidence="3 4">DSM 16077</strain>
    </source>
</reference>
<evidence type="ECO:0000259" key="2">
    <source>
        <dbReference type="PROSITE" id="PS50263"/>
    </source>
</evidence>